<comment type="similarity">
    <text evidence="6">Belongs to the cytochrome P450 family.</text>
</comment>
<dbReference type="AlphaFoldDB" id="A0A392PWY0"/>
<dbReference type="GO" id="GO:0004497">
    <property type="term" value="F:monooxygenase activity"/>
    <property type="evidence" value="ECO:0007669"/>
    <property type="project" value="UniProtKB-KW"/>
</dbReference>
<name>A0A392PWY0_9FABA</name>
<keyword evidence="4 6" id="KW-0408">Iron</keyword>
<evidence type="ECO:0000256" key="2">
    <source>
        <dbReference type="ARBA" id="ARBA00022723"/>
    </source>
</evidence>
<feature type="non-terminal residue" evidence="7">
    <location>
        <position position="92"/>
    </location>
</feature>
<accession>A0A392PWY0</accession>
<dbReference type="EMBL" id="LXQA010098782">
    <property type="protein sequence ID" value="MCI15960.1"/>
    <property type="molecule type" value="Genomic_DNA"/>
</dbReference>
<dbReference type="GO" id="GO:0005506">
    <property type="term" value="F:iron ion binding"/>
    <property type="evidence" value="ECO:0007669"/>
    <property type="project" value="InterPro"/>
</dbReference>
<dbReference type="GO" id="GO:0016705">
    <property type="term" value="F:oxidoreductase activity, acting on paired donors, with incorporation or reduction of molecular oxygen"/>
    <property type="evidence" value="ECO:0007669"/>
    <property type="project" value="InterPro"/>
</dbReference>
<dbReference type="SUPFAM" id="SSF48264">
    <property type="entry name" value="Cytochrome P450"/>
    <property type="match status" value="1"/>
</dbReference>
<evidence type="ECO:0000256" key="5">
    <source>
        <dbReference type="ARBA" id="ARBA00023033"/>
    </source>
</evidence>
<dbReference type="GO" id="GO:0020037">
    <property type="term" value="F:heme binding"/>
    <property type="evidence" value="ECO:0007669"/>
    <property type="project" value="InterPro"/>
</dbReference>
<dbReference type="InterPro" id="IPR001128">
    <property type="entry name" value="Cyt_P450"/>
</dbReference>
<protein>
    <submittedName>
        <fullName evidence="7">Cytochrome P450 93A3-like</fullName>
    </submittedName>
</protein>
<dbReference type="InterPro" id="IPR050651">
    <property type="entry name" value="Plant_Cytochrome_P450_Monoox"/>
</dbReference>
<evidence type="ECO:0000256" key="4">
    <source>
        <dbReference type="ARBA" id="ARBA00023004"/>
    </source>
</evidence>
<organism evidence="7 8">
    <name type="scientific">Trifolium medium</name>
    <dbReference type="NCBI Taxonomy" id="97028"/>
    <lineage>
        <taxon>Eukaryota</taxon>
        <taxon>Viridiplantae</taxon>
        <taxon>Streptophyta</taxon>
        <taxon>Embryophyta</taxon>
        <taxon>Tracheophyta</taxon>
        <taxon>Spermatophyta</taxon>
        <taxon>Magnoliopsida</taxon>
        <taxon>eudicotyledons</taxon>
        <taxon>Gunneridae</taxon>
        <taxon>Pentapetalae</taxon>
        <taxon>rosids</taxon>
        <taxon>fabids</taxon>
        <taxon>Fabales</taxon>
        <taxon>Fabaceae</taxon>
        <taxon>Papilionoideae</taxon>
        <taxon>50 kb inversion clade</taxon>
        <taxon>NPAAA clade</taxon>
        <taxon>Hologalegina</taxon>
        <taxon>IRL clade</taxon>
        <taxon>Trifolieae</taxon>
        <taxon>Trifolium</taxon>
    </lineage>
</organism>
<evidence type="ECO:0000256" key="3">
    <source>
        <dbReference type="ARBA" id="ARBA00023002"/>
    </source>
</evidence>
<evidence type="ECO:0000256" key="1">
    <source>
        <dbReference type="ARBA" id="ARBA00022617"/>
    </source>
</evidence>
<dbReference type="Proteomes" id="UP000265520">
    <property type="component" value="Unassembled WGS sequence"/>
</dbReference>
<dbReference type="Gene3D" id="1.10.630.10">
    <property type="entry name" value="Cytochrome P450"/>
    <property type="match status" value="1"/>
</dbReference>
<keyword evidence="3 6" id="KW-0560">Oxidoreductase</keyword>
<evidence type="ECO:0000313" key="7">
    <source>
        <dbReference type="EMBL" id="MCI15960.1"/>
    </source>
</evidence>
<keyword evidence="2 6" id="KW-0479">Metal-binding</keyword>
<dbReference type="PANTHER" id="PTHR47947">
    <property type="entry name" value="CYTOCHROME P450 82C3-RELATED"/>
    <property type="match status" value="1"/>
</dbReference>
<keyword evidence="1 6" id="KW-0349">Heme</keyword>
<keyword evidence="8" id="KW-1185">Reference proteome</keyword>
<proteinExistence type="inferred from homology"/>
<dbReference type="PROSITE" id="PS00086">
    <property type="entry name" value="CYTOCHROME_P450"/>
    <property type="match status" value="1"/>
</dbReference>
<dbReference type="Pfam" id="PF00067">
    <property type="entry name" value="p450"/>
    <property type="match status" value="1"/>
</dbReference>
<keyword evidence="5 6" id="KW-0503">Monooxygenase</keyword>
<comment type="caution">
    <text evidence="7">The sequence shown here is derived from an EMBL/GenBank/DDBJ whole genome shotgun (WGS) entry which is preliminary data.</text>
</comment>
<sequence length="92" mass="10214">MPERFLITDENGKESPVVEVRGQNYELMPFGSGRRMCPGTSVALNVAHTTLANMIHCFEWKIEDGGKVCVDMNEGPSFILSRAQPLICFPTP</sequence>
<evidence type="ECO:0000256" key="6">
    <source>
        <dbReference type="RuleBase" id="RU000461"/>
    </source>
</evidence>
<reference evidence="7 8" key="1">
    <citation type="journal article" date="2018" name="Front. Plant Sci.">
        <title>Red Clover (Trifolium pratense) and Zigzag Clover (T. medium) - A Picture of Genomic Similarities and Differences.</title>
        <authorList>
            <person name="Dluhosova J."/>
            <person name="Istvanek J."/>
            <person name="Nedelnik J."/>
            <person name="Repkova J."/>
        </authorList>
    </citation>
    <scope>NUCLEOTIDE SEQUENCE [LARGE SCALE GENOMIC DNA]</scope>
    <source>
        <strain evidence="8">cv. 10/8</strain>
        <tissue evidence="7">Leaf</tissue>
    </source>
</reference>
<evidence type="ECO:0000313" key="8">
    <source>
        <dbReference type="Proteomes" id="UP000265520"/>
    </source>
</evidence>
<dbReference type="InterPro" id="IPR036396">
    <property type="entry name" value="Cyt_P450_sf"/>
</dbReference>
<dbReference type="InterPro" id="IPR017972">
    <property type="entry name" value="Cyt_P450_CS"/>
</dbReference>